<dbReference type="InterPro" id="IPR028082">
    <property type="entry name" value="Peripla_BP_I"/>
</dbReference>
<dbReference type="Proteomes" id="UP001491552">
    <property type="component" value="Unassembled WGS sequence"/>
</dbReference>
<keyword evidence="4" id="KW-0804">Transcription</keyword>
<dbReference type="Gene3D" id="1.10.260.40">
    <property type="entry name" value="lambda repressor-like DNA-binding domains"/>
    <property type="match status" value="1"/>
</dbReference>
<dbReference type="Pfam" id="PF00532">
    <property type="entry name" value="Peripla_BP_1"/>
    <property type="match status" value="1"/>
</dbReference>
<dbReference type="InterPro" id="IPR010982">
    <property type="entry name" value="Lambda_DNA-bd_dom_sf"/>
</dbReference>
<evidence type="ECO:0000256" key="1">
    <source>
        <dbReference type="ARBA" id="ARBA00022491"/>
    </source>
</evidence>
<protein>
    <submittedName>
        <fullName evidence="6">LacI family DNA-binding transcriptional regulator</fullName>
    </submittedName>
</protein>
<dbReference type="SUPFAM" id="SSF47413">
    <property type="entry name" value="lambda repressor-like DNA-binding domains"/>
    <property type="match status" value="1"/>
</dbReference>
<dbReference type="RefSeq" id="WP_177473130.1">
    <property type="nucleotide sequence ID" value="NZ_JBBMFF010000112.1"/>
</dbReference>
<dbReference type="PROSITE" id="PS50932">
    <property type="entry name" value="HTH_LACI_2"/>
    <property type="match status" value="1"/>
</dbReference>
<dbReference type="Gene3D" id="3.40.50.2300">
    <property type="match status" value="2"/>
</dbReference>
<feature type="domain" description="HTH lacI-type" evidence="5">
    <location>
        <begin position="8"/>
        <end position="62"/>
    </location>
</feature>
<organism evidence="6 7">
    <name type="scientific">Faecousia intestinalis</name>
    <dbReference type="NCBI Taxonomy" id="3133167"/>
    <lineage>
        <taxon>Bacteria</taxon>
        <taxon>Bacillati</taxon>
        <taxon>Bacillota</taxon>
        <taxon>Clostridia</taxon>
        <taxon>Eubacteriales</taxon>
        <taxon>Oscillospiraceae</taxon>
        <taxon>Faecousia</taxon>
    </lineage>
</organism>
<name>A0ABV1G3S2_9FIRM</name>
<dbReference type="PANTHER" id="PTHR30146:SF148">
    <property type="entry name" value="HTH-TYPE TRANSCRIPTIONAL REPRESSOR PURR-RELATED"/>
    <property type="match status" value="1"/>
</dbReference>
<sequence length="336" mass="37185">MRTEKKLPNISDVARAAGVSTATVSHTLNGTRTVSEHSRELVMKAIRELGYTPNAFARSFRTGKKNIIGFVVPDISNQFFARLIETVESSISAEGFHLIIANTQENKERELQHLRYLTSGVVDGILLASTMESYSEFSAVLPASFPTVLADRKVDAAPFSSVTVSAYQSVYRSVASLIEQGQRRIGFITGLSRLSTSRERLAAYRQAMSDFAIPIEDGFIQHGDSMERSAWNSTRELLKQRCTAIVASNGLMGTDVYHCLRECGMQIGRDVELVCFSDFDSPLLESSPVRLVAQPVDELGKMAGEEILRRIKDRAAEQKQILLSSIYLGVLSRHSQ</sequence>
<dbReference type="CDD" id="cd06267">
    <property type="entry name" value="PBP1_LacI_sugar_binding-like"/>
    <property type="match status" value="1"/>
</dbReference>
<evidence type="ECO:0000313" key="7">
    <source>
        <dbReference type="Proteomes" id="UP001491552"/>
    </source>
</evidence>
<dbReference type="PANTHER" id="PTHR30146">
    <property type="entry name" value="LACI-RELATED TRANSCRIPTIONAL REPRESSOR"/>
    <property type="match status" value="1"/>
</dbReference>
<dbReference type="InterPro" id="IPR001761">
    <property type="entry name" value="Peripla_BP/Lac1_sug-bd_dom"/>
</dbReference>
<dbReference type="Pfam" id="PF00356">
    <property type="entry name" value="LacI"/>
    <property type="match status" value="1"/>
</dbReference>
<evidence type="ECO:0000259" key="5">
    <source>
        <dbReference type="PROSITE" id="PS50932"/>
    </source>
</evidence>
<comment type="caution">
    <text evidence="6">The sequence shown here is derived from an EMBL/GenBank/DDBJ whole genome shotgun (WGS) entry which is preliminary data.</text>
</comment>
<dbReference type="EMBL" id="JBBMFF010000112">
    <property type="protein sequence ID" value="MEQ2510057.1"/>
    <property type="molecule type" value="Genomic_DNA"/>
</dbReference>
<keyword evidence="2" id="KW-0805">Transcription regulation</keyword>
<evidence type="ECO:0000256" key="2">
    <source>
        <dbReference type="ARBA" id="ARBA00023015"/>
    </source>
</evidence>
<dbReference type="CDD" id="cd01392">
    <property type="entry name" value="HTH_LacI"/>
    <property type="match status" value="1"/>
</dbReference>
<evidence type="ECO:0000313" key="6">
    <source>
        <dbReference type="EMBL" id="MEQ2510057.1"/>
    </source>
</evidence>
<dbReference type="GO" id="GO:0003677">
    <property type="term" value="F:DNA binding"/>
    <property type="evidence" value="ECO:0007669"/>
    <property type="project" value="UniProtKB-KW"/>
</dbReference>
<evidence type="ECO:0000256" key="4">
    <source>
        <dbReference type="ARBA" id="ARBA00023163"/>
    </source>
</evidence>
<keyword evidence="3 6" id="KW-0238">DNA-binding</keyword>
<dbReference type="InterPro" id="IPR000843">
    <property type="entry name" value="HTH_LacI"/>
</dbReference>
<proteinExistence type="predicted"/>
<evidence type="ECO:0000256" key="3">
    <source>
        <dbReference type="ARBA" id="ARBA00023125"/>
    </source>
</evidence>
<dbReference type="SUPFAM" id="SSF53822">
    <property type="entry name" value="Periplasmic binding protein-like I"/>
    <property type="match status" value="1"/>
</dbReference>
<gene>
    <name evidence="6" type="ORF">WMO66_02125</name>
</gene>
<keyword evidence="1" id="KW-0678">Repressor</keyword>
<reference evidence="6 7" key="1">
    <citation type="submission" date="2024-03" db="EMBL/GenBank/DDBJ databases">
        <title>Human intestinal bacterial collection.</title>
        <authorList>
            <person name="Pauvert C."/>
            <person name="Hitch T.C.A."/>
            <person name="Clavel T."/>
        </authorList>
    </citation>
    <scope>NUCLEOTIDE SEQUENCE [LARGE SCALE GENOMIC DNA]</scope>
    <source>
        <strain evidence="6 7">CLA-AA-H192</strain>
    </source>
</reference>
<keyword evidence="7" id="KW-1185">Reference proteome</keyword>
<dbReference type="SMART" id="SM00354">
    <property type="entry name" value="HTH_LACI"/>
    <property type="match status" value="1"/>
</dbReference>
<accession>A0ABV1G3S2</accession>